<feature type="compositionally biased region" description="Low complexity" evidence="1">
    <location>
        <begin position="52"/>
        <end position="61"/>
    </location>
</feature>
<feature type="compositionally biased region" description="Low complexity" evidence="1">
    <location>
        <begin position="97"/>
        <end position="127"/>
    </location>
</feature>
<keyword evidence="2" id="KW-0812">Transmembrane</keyword>
<organism evidence="3 4">
    <name type="scientific">Volvox africanus</name>
    <dbReference type="NCBI Taxonomy" id="51714"/>
    <lineage>
        <taxon>Eukaryota</taxon>
        <taxon>Viridiplantae</taxon>
        <taxon>Chlorophyta</taxon>
        <taxon>core chlorophytes</taxon>
        <taxon>Chlorophyceae</taxon>
        <taxon>CS clade</taxon>
        <taxon>Chlamydomonadales</taxon>
        <taxon>Volvocaceae</taxon>
        <taxon>Volvox</taxon>
    </lineage>
</organism>
<feature type="compositionally biased region" description="Polar residues" evidence="1">
    <location>
        <begin position="236"/>
        <end position="251"/>
    </location>
</feature>
<evidence type="ECO:0000256" key="2">
    <source>
        <dbReference type="SAM" id="Phobius"/>
    </source>
</evidence>
<keyword evidence="4" id="KW-1185">Reference proteome</keyword>
<protein>
    <recommendedName>
        <fullName evidence="5">Transmembrane protein</fullName>
    </recommendedName>
</protein>
<gene>
    <name evidence="3" type="ORF">VaNZ11_016653</name>
</gene>
<dbReference type="EMBL" id="BSDZ01000112">
    <property type="protein sequence ID" value="GLI71439.1"/>
    <property type="molecule type" value="Genomic_DNA"/>
</dbReference>
<proteinExistence type="predicted"/>
<dbReference type="Proteomes" id="UP001165090">
    <property type="component" value="Unassembled WGS sequence"/>
</dbReference>
<keyword evidence="2" id="KW-1133">Transmembrane helix</keyword>
<accession>A0ABQ5SP52</accession>
<feature type="transmembrane region" description="Helical" evidence="2">
    <location>
        <begin position="135"/>
        <end position="161"/>
    </location>
</feature>
<keyword evidence="2" id="KW-0472">Membrane</keyword>
<feature type="region of interest" description="Disordered" evidence="1">
    <location>
        <begin position="48"/>
        <end position="127"/>
    </location>
</feature>
<evidence type="ECO:0008006" key="5">
    <source>
        <dbReference type="Google" id="ProtNLM"/>
    </source>
</evidence>
<evidence type="ECO:0000256" key="1">
    <source>
        <dbReference type="SAM" id="MobiDB-lite"/>
    </source>
</evidence>
<sequence>MQISSLRERICRGSAFRGHLIQSGSRISIVAHAKRKGVSKELRELQQLKEGTTPPATAAPSGPTPAAPTFAVPPTAQQSTVLASPPPLPASTQTPLTVSASASATPATTGATINSSGSSNSSSSSGSSSGLLDNLLIRILASVAAIMAVISVFYSIVFYGASNAVYVFKDQLAAITKKDFVPYSERRRLEQEVLAKLEAEQAERLKGRGGSGEEGVPGVSTDTAATPGVAAVEDGGSSTELLNLLPSSSKK</sequence>
<feature type="region of interest" description="Disordered" evidence="1">
    <location>
        <begin position="204"/>
        <end position="251"/>
    </location>
</feature>
<name>A0ABQ5SP52_9CHLO</name>
<evidence type="ECO:0000313" key="3">
    <source>
        <dbReference type="EMBL" id="GLI71439.1"/>
    </source>
</evidence>
<feature type="compositionally biased region" description="Low complexity" evidence="1">
    <location>
        <begin position="67"/>
        <end position="76"/>
    </location>
</feature>
<reference evidence="3 4" key="1">
    <citation type="journal article" date="2023" name="IScience">
        <title>Expanded male sex-determining region conserved during the evolution of homothallism in the green alga Volvox.</title>
        <authorList>
            <person name="Yamamoto K."/>
            <person name="Matsuzaki R."/>
            <person name="Mahakham W."/>
            <person name="Heman W."/>
            <person name="Sekimoto H."/>
            <person name="Kawachi M."/>
            <person name="Minakuchi Y."/>
            <person name="Toyoda A."/>
            <person name="Nozaki H."/>
        </authorList>
    </citation>
    <scope>NUCLEOTIDE SEQUENCE [LARGE SCALE GENOMIC DNA]</scope>
    <source>
        <strain evidence="3 4">NIES-4468</strain>
    </source>
</reference>
<evidence type="ECO:0000313" key="4">
    <source>
        <dbReference type="Proteomes" id="UP001165090"/>
    </source>
</evidence>
<comment type="caution">
    <text evidence="3">The sequence shown here is derived from an EMBL/GenBank/DDBJ whole genome shotgun (WGS) entry which is preliminary data.</text>
</comment>